<evidence type="ECO:0000256" key="4">
    <source>
        <dbReference type="ARBA" id="ARBA00022801"/>
    </source>
</evidence>
<evidence type="ECO:0000256" key="1">
    <source>
        <dbReference type="ARBA" id="ARBA00008455"/>
    </source>
</evidence>
<accession>A0A803NN84</accession>
<evidence type="ECO:0000256" key="5">
    <source>
        <dbReference type="ARBA" id="ARBA00022807"/>
    </source>
</evidence>
<protein>
    <submittedName>
        <fullName evidence="12">Uncharacterized protein</fullName>
    </submittedName>
</protein>
<evidence type="ECO:0000256" key="2">
    <source>
        <dbReference type="ARBA" id="ARBA00022670"/>
    </source>
</evidence>
<keyword evidence="5" id="KW-0788">Thiol protease</keyword>
<dbReference type="Gene3D" id="3.90.70.10">
    <property type="entry name" value="Cysteine proteinases"/>
    <property type="match status" value="1"/>
</dbReference>
<dbReference type="InterPro" id="IPR036691">
    <property type="entry name" value="Endo/exonu/phosph_ase_sf"/>
</dbReference>
<dbReference type="Proteomes" id="UP000596661">
    <property type="component" value="Chromosome 1"/>
</dbReference>
<keyword evidence="3 9" id="KW-0732">Signal</keyword>
<dbReference type="AlphaFoldDB" id="A0A803NN84"/>
<dbReference type="SMART" id="SM00645">
    <property type="entry name" value="Pept_C1"/>
    <property type="match status" value="1"/>
</dbReference>
<keyword evidence="13" id="KW-1185">Reference proteome</keyword>
<dbReference type="CDD" id="cd02248">
    <property type="entry name" value="Peptidase_C1A"/>
    <property type="match status" value="1"/>
</dbReference>
<evidence type="ECO:0000259" key="11">
    <source>
        <dbReference type="SMART" id="SM00848"/>
    </source>
</evidence>
<feature type="domain" description="Cathepsin propeptide inhibitor" evidence="11">
    <location>
        <begin position="54"/>
        <end position="110"/>
    </location>
</feature>
<dbReference type="PROSITE" id="PS00639">
    <property type="entry name" value="THIOL_PROTEASE_HIS"/>
    <property type="match status" value="1"/>
</dbReference>
<dbReference type="FunFam" id="3.90.70.10:FF:000057">
    <property type="entry name" value="Cysteine protease RD19A"/>
    <property type="match status" value="1"/>
</dbReference>
<dbReference type="SUPFAM" id="SSF56219">
    <property type="entry name" value="DNase I-like"/>
    <property type="match status" value="1"/>
</dbReference>
<dbReference type="PROSITE" id="PS00139">
    <property type="entry name" value="THIOL_PROTEASE_CYS"/>
    <property type="match status" value="1"/>
</dbReference>
<evidence type="ECO:0000256" key="7">
    <source>
        <dbReference type="ARBA" id="ARBA00023157"/>
    </source>
</evidence>
<evidence type="ECO:0000256" key="9">
    <source>
        <dbReference type="SAM" id="SignalP"/>
    </source>
</evidence>
<keyword evidence="7" id="KW-1015">Disulfide bond</keyword>
<dbReference type="SMART" id="SM00848">
    <property type="entry name" value="Inhibitor_I29"/>
    <property type="match status" value="1"/>
</dbReference>
<keyword evidence="4" id="KW-0378">Hydrolase</keyword>
<dbReference type="SUPFAM" id="SSF54001">
    <property type="entry name" value="Cysteine proteinases"/>
    <property type="match status" value="1"/>
</dbReference>
<sequence length="907" mass="101602">MDRPTLLTIFVLSLISSTVLPSAVKSKEVEDEDLLIRQVVSEGDDHILNADHHFTSFKHNFGKTYATPEEHDYRFDVFKANLRRARRHQKLDPTAVHGVTKFSDLTPGEFHRTFLGLKPLRLPTDAQKAPILPTNDLPDDFDWRDHGAVTEVKNQGSCGSCWSFSTTGALEGAHFLATGELVSLSEQQLVDCDHECDPEEQGSCDAGCDGGLMTNAYEYTVKAGGLQREVDYPYTGSDRGTCKFDKTKIAASVSNFSVVSLDEEQIAANLVKNGPLSIGINAVFMQTYIGGVSCPYICGRHLDHGVLLVGYGAAGNFTVIQDETIVLRVALDWSLGIRIPLHSIKANCLAASLIHVRWSANNAAHELAVHALRVDAAMAKLSPVNEDIQLGVIDEDKNKFLQLDTALEMEMLELFEDITLEDVVANKAYGALGFFLEDEEVCSYILDKRPWLVNGISLNLKPWHVEGEVRVGEFKVARFWVLFHGFPARCSTNDNVPIGKEGGLKGKEKIIEVETVGAPVELSYHSSEAVQGWKATTRYSIAKQGTSSRRGNKVLGNDGGLGADVAKEGKLKEVEEDKGFTVGPEILELPQPNFANKPISCLFCVYGTLYQELKRAYWQWISDKISECGEPWVLMRDLNVILDDFEKEGGKKFTMCKREFLRDFLFNSGGVDLGYDGSVSTWQNSRNACIRVQKRLDRAIADAYWCMEFLKARVHNFPIVGSDHAPIFLNLWGETVEWIGSGNKSLEKVGSSLVMAIKFFHASNVIRKRRNFIGLEGWKAKHLSQAGRTTFISYVLQSIPNYFMSIAQVPSALCEELDCLFARFWWVGNVEKRNYCALKSWNETCQPKKCGGLGIRRFKYMKLALLVKLFWLIMKEEDKVWVRAFLAKYCHTSNLWMVEKQGSHSRC</sequence>
<dbReference type="GO" id="GO:0008234">
    <property type="term" value="F:cysteine-type peptidase activity"/>
    <property type="evidence" value="ECO:0007669"/>
    <property type="project" value="UniProtKB-KW"/>
</dbReference>
<evidence type="ECO:0000313" key="12">
    <source>
        <dbReference type="EnsemblPlants" id="cds.evm.model.01.2964"/>
    </source>
</evidence>
<dbReference type="EnsemblPlants" id="evm.model.01.2964">
    <property type="protein sequence ID" value="cds.evm.model.01.2964"/>
    <property type="gene ID" value="evm.TU.01.2964"/>
</dbReference>
<dbReference type="GO" id="GO:0006508">
    <property type="term" value="P:proteolysis"/>
    <property type="evidence" value="ECO:0007669"/>
    <property type="project" value="UniProtKB-KW"/>
</dbReference>
<feature type="domain" description="Peptidase C1A papain C-terminal" evidence="10">
    <location>
        <begin position="137"/>
        <end position="337"/>
    </location>
</feature>
<name>A0A803NN84_CANSA</name>
<dbReference type="Gramene" id="evm.model.01.2964">
    <property type="protein sequence ID" value="cds.evm.model.01.2964"/>
    <property type="gene ID" value="evm.TU.01.2964"/>
</dbReference>
<keyword evidence="6" id="KW-0865">Zymogen</keyword>
<organism evidence="12 13">
    <name type="scientific">Cannabis sativa</name>
    <name type="common">Hemp</name>
    <name type="synonym">Marijuana</name>
    <dbReference type="NCBI Taxonomy" id="3483"/>
    <lineage>
        <taxon>Eukaryota</taxon>
        <taxon>Viridiplantae</taxon>
        <taxon>Streptophyta</taxon>
        <taxon>Embryophyta</taxon>
        <taxon>Tracheophyta</taxon>
        <taxon>Spermatophyta</taxon>
        <taxon>Magnoliopsida</taxon>
        <taxon>eudicotyledons</taxon>
        <taxon>Gunneridae</taxon>
        <taxon>Pentapetalae</taxon>
        <taxon>rosids</taxon>
        <taxon>fabids</taxon>
        <taxon>Rosales</taxon>
        <taxon>Cannabaceae</taxon>
        <taxon>Cannabis</taxon>
    </lineage>
</organism>
<reference evidence="12" key="1">
    <citation type="submission" date="2018-11" db="EMBL/GenBank/DDBJ databases">
        <authorList>
            <person name="Grassa J C."/>
        </authorList>
    </citation>
    <scope>NUCLEOTIDE SEQUENCE [LARGE SCALE GENOMIC DNA]</scope>
</reference>
<dbReference type="EMBL" id="UZAU01000083">
    <property type="status" value="NOT_ANNOTATED_CDS"/>
    <property type="molecule type" value="Genomic_DNA"/>
</dbReference>
<dbReference type="GO" id="GO:0000323">
    <property type="term" value="C:lytic vacuole"/>
    <property type="evidence" value="ECO:0007669"/>
    <property type="project" value="UniProtKB-ARBA"/>
</dbReference>
<dbReference type="PRINTS" id="PR00705">
    <property type="entry name" value="PAPAIN"/>
</dbReference>
<dbReference type="PANTHER" id="PTHR12411">
    <property type="entry name" value="CYSTEINE PROTEASE FAMILY C1-RELATED"/>
    <property type="match status" value="1"/>
</dbReference>
<proteinExistence type="inferred from homology"/>
<dbReference type="InterPro" id="IPR013201">
    <property type="entry name" value="Prot_inhib_I29"/>
</dbReference>
<evidence type="ECO:0000256" key="8">
    <source>
        <dbReference type="ARBA" id="ARBA00023180"/>
    </source>
</evidence>
<keyword evidence="8" id="KW-0325">Glycoprotein</keyword>
<evidence type="ECO:0000256" key="6">
    <source>
        <dbReference type="ARBA" id="ARBA00023145"/>
    </source>
</evidence>
<evidence type="ECO:0000256" key="3">
    <source>
        <dbReference type="ARBA" id="ARBA00022729"/>
    </source>
</evidence>
<dbReference type="Pfam" id="PF00112">
    <property type="entry name" value="Peptidase_C1"/>
    <property type="match status" value="1"/>
</dbReference>
<dbReference type="Gene3D" id="3.60.10.10">
    <property type="entry name" value="Endonuclease/exonuclease/phosphatase"/>
    <property type="match status" value="1"/>
</dbReference>
<feature type="chain" id="PRO_5030587303" evidence="9">
    <location>
        <begin position="22"/>
        <end position="907"/>
    </location>
</feature>
<dbReference type="InterPro" id="IPR000668">
    <property type="entry name" value="Peptidase_C1A_C"/>
</dbReference>
<dbReference type="InterPro" id="IPR038765">
    <property type="entry name" value="Papain-like_cys_pep_sf"/>
</dbReference>
<dbReference type="InterPro" id="IPR039417">
    <property type="entry name" value="Peptidase_C1A_papain-like"/>
</dbReference>
<feature type="signal peptide" evidence="9">
    <location>
        <begin position="1"/>
        <end position="21"/>
    </location>
</feature>
<dbReference type="InterPro" id="IPR013128">
    <property type="entry name" value="Peptidase_C1A"/>
</dbReference>
<dbReference type="Pfam" id="PF08246">
    <property type="entry name" value="Inhibitor_I29"/>
    <property type="match status" value="1"/>
</dbReference>
<dbReference type="InterPro" id="IPR025660">
    <property type="entry name" value="Pept_his_AS"/>
</dbReference>
<keyword evidence="2" id="KW-0645">Protease</keyword>
<dbReference type="InterPro" id="IPR000169">
    <property type="entry name" value="Pept_cys_AS"/>
</dbReference>
<reference evidence="12" key="2">
    <citation type="submission" date="2021-03" db="UniProtKB">
        <authorList>
            <consortium name="EnsemblPlants"/>
        </authorList>
    </citation>
    <scope>IDENTIFICATION</scope>
</reference>
<evidence type="ECO:0000313" key="13">
    <source>
        <dbReference type="Proteomes" id="UP000596661"/>
    </source>
</evidence>
<evidence type="ECO:0000259" key="10">
    <source>
        <dbReference type="SMART" id="SM00645"/>
    </source>
</evidence>
<comment type="similarity">
    <text evidence="1">Belongs to the peptidase C1 family.</text>
</comment>